<dbReference type="Pfam" id="PF00258">
    <property type="entry name" value="Flavodoxin_1"/>
    <property type="match status" value="1"/>
</dbReference>
<dbReference type="PIRSF" id="PIRSF038996">
    <property type="entry name" value="FldA"/>
    <property type="match status" value="1"/>
</dbReference>
<dbReference type="PROSITE" id="PS50902">
    <property type="entry name" value="FLAVODOXIN_LIKE"/>
    <property type="match status" value="1"/>
</dbReference>
<accession>A0ABX1WQK7</accession>
<keyword evidence="11" id="KW-1185">Reference proteome</keyword>
<keyword evidence="7" id="KW-0535">Nitrogen fixation</keyword>
<comment type="cofactor">
    <cofactor evidence="1 8">
        <name>FMN</name>
        <dbReference type="ChEBI" id="CHEBI:58210"/>
    </cofactor>
</comment>
<proteinExistence type="inferred from homology"/>
<comment type="function">
    <text evidence="8">Low-potential electron donor to a number of redox enzymes.</text>
</comment>
<evidence type="ECO:0000256" key="1">
    <source>
        <dbReference type="ARBA" id="ARBA00001917"/>
    </source>
</evidence>
<evidence type="ECO:0000259" key="9">
    <source>
        <dbReference type="PROSITE" id="PS50902"/>
    </source>
</evidence>
<dbReference type="EMBL" id="RZNH01000001">
    <property type="protein sequence ID" value="NOU58375.1"/>
    <property type="molecule type" value="Genomic_DNA"/>
</dbReference>
<dbReference type="InterPro" id="IPR008254">
    <property type="entry name" value="Flavodoxin/NO_synth"/>
</dbReference>
<dbReference type="InterPro" id="IPR010086">
    <property type="entry name" value="Flavodoxin_lc"/>
</dbReference>
<evidence type="ECO:0000256" key="3">
    <source>
        <dbReference type="ARBA" id="ARBA00022448"/>
    </source>
</evidence>
<dbReference type="InterPro" id="IPR050619">
    <property type="entry name" value="Flavodoxin"/>
</dbReference>
<evidence type="ECO:0000256" key="4">
    <source>
        <dbReference type="ARBA" id="ARBA00022630"/>
    </source>
</evidence>
<dbReference type="InterPro" id="IPR001226">
    <property type="entry name" value="Flavodoxin_CS"/>
</dbReference>
<evidence type="ECO:0000256" key="7">
    <source>
        <dbReference type="ARBA" id="ARBA00023231"/>
    </source>
</evidence>
<dbReference type="NCBIfam" id="TIGR01752">
    <property type="entry name" value="flav_long"/>
    <property type="match status" value="1"/>
</dbReference>
<dbReference type="SUPFAM" id="SSF52218">
    <property type="entry name" value="Flavoproteins"/>
    <property type="match status" value="1"/>
</dbReference>
<evidence type="ECO:0000256" key="8">
    <source>
        <dbReference type="PIRNR" id="PIRNR038996"/>
    </source>
</evidence>
<evidence type="ECO:0000256" key="6">
    <source>
        <dbReference type="ARBA" id="ARBA00022982"/>
    </source>
</evidence>
<dbReference type="NCBIfam" id="NF006739">
    <property type="entry name" value="PRK09267.1-5"/>
    <property type="match status" value="1"/>
</dbReference>
<comment type="similarity">
    <text evidence="2 8">Belongs to the flavodoxin family.</text>
</comment>
<reference evidence="10 11" key="1">
    <citation type="submission" date="2018-12" db="EMBL/GenBank/DDBJ databases">
        <title>Marinifilum JC070 sp. nov., a marine bacterium isolated from Yongle Blue Hole in the South China Sea.</title>
        <authorList>
            <person name="Fu T."/>
        </authorList>
    </citation>
    <scope>NUCLEOTIDE SEQUENCE [LARGE SCALE GENOMIC DNA]</scope>
    <source>
        <strain evidence="10 11">JC070</strain>
    </source>
</reference>
<evidence type="ECO:0000256" key="2">
    <source>
        <dbReference type="ARBA" id="ARBA00005267"/>
    </source>
</evidence>
<dbReference type="NCBIfam" id="NF006738">
    <property type="entry name" value="PRK09267.1-4"/>
    <property type="match status" value="1"/>
</dbReference>
<dbReference type="Gene3D" id="3.40.50.360">
    <property type="match status" value="1"/>
</dbReference>
<evidence type="ECO:0000256" key="5">
    <source>
        <dbReference type="ARBA" id="ARBA00022643"/>
    </source>
</evidence>
<sequence>MSKTAIIYGSTTGNTENAANQLAGLLEADIIDVSTKPEEALTKYENLIFGTSTWGAGDLQDDWEDFISNVESADLSGKVVAIFGLGDSSSNPDTFVGGMGSIYEVVKDKGCKIVGSVETESYDFDESTAVLDGKFIGLALDEENQGDLSDERITRWVEQISKDLH</sequence>
<dbReference type="Proteomes" id="UP000732105">
    <property type="component" value="Unassembled WGS sequence"/>
</dbReference>
<dbReference type="PRINTS" id="PR00369">
    <property type="entry name" value="FLAVODOXIN"/>
</dbReference>
<comment type="caution">
    <text evidence="10">The sequence shown here is derived from an EMBL/GenBank/DDBJ whole genome shotgun (WGS) entry which is preliminary data.</text>
</comment>
<dbReference type="RefSeq" id="WP_171593631.1">
    <property type="nucleotide sequence ID" value="NZ_RZNH01000001.1"/>
</dbReference>
<dbReference type="PROSITE" id="PS00201">
    <property type="entry name" value="FLAVODOXIN"/>
    <property type="match status" value="1"/>
</dbReference>
<evidence type="ECO:0000313" key="11">
    <source>
        <dbReference type="Proteomes" id="UP000732105"/>
    </source>
</evidence>
<protein>
    <recommendedName>
        <fullName evidence="8">Flavodoxin</fullName>
    </recommendedName>
</protein>
<organism evidence="10 11">
    <name type="scientific">Marinifilum caeruleilacunae</name>
    <dbReference type="NCBI Taxonomy" id="2499076"/>
    <lineage>
        <taxon>Bacteria</taxon>
        <taxon>Pseudomonadati</taxon>
        <taxon>Bacteroidota</taxon>
        <taxon>Bacteroidia</taxon>
        <taxon>Marinilabiliales</taxon>
        <taxon>Marinifilaceae</taxon>
    </lineage>
</organism>
<dbReference type="InterPro" id="IPR001094">
    <property type="entry name" value="Flavdoxin-like"/>
</dbReference>
<keyword evidence="5 8" id="KW-0288">FMN</keyword>
<feature type="domain" description="Flavodoxin-like" evidence="9">
    <location>
        <begin position="4"/>
        <end position="161"/>
    </location>
</feature>
<gene>
    <name evidence="10" type="ORF">ELS83_01000</name>
</gene>
<keyword evidence="4 8" id="KW-0285">Flavoprotein</keyword>
<evidence type="ECO:0000313" key="10">
    <source>
        <dbReference type="EMBL" id="NOU58375.1"/>
    </source>
</evidence>
<keyword evidence="3 8" id="KW-0813">Transport</keyword>
<dbReference type="PANTHER" id="PTHR42809:SF1">
    <property type="entry name" value="FLAVODOXIN 1"/>
    <property type="match status" value="1"/>
</dbReference>
<keyword evidence="6 8" id="KW-0249">Electron transport</keyword>
<dbReference type="InterPro" id="IPR029039">
    <property type="entry name" value="Flavoprotein-like_sf"/>
</dbReference>
<dbReference type="PANTHER" id="PTHR42809">
    <property type="entry name" value="FLAVODOXIN 2"/>
    <property type="match status" value="1"/>
</dbReference>
<name>A0ABX1WQK7_9BACT</name>